<evidence type="ECO:0000313" key="2">
    <source>
        <dbReference type="Proteomes" id="UP001054945"/>
    </source>
</evidence>
<protein>
    <submittedName>
        <fullName evidence="1">Uncharacterized protein</fullName>
    </submittedName>
</protein>
<sequence length="105" mass="12189">MHGSSNLRCTHDRMRGRGRESAALLAMSVAVSTVRSAARRSASCRHRMDAHELWKDMQRDREQLDEKLSVCCKEVFSKCFRVIWVVPMKGFRRFISEFESLQIAL</sequence>
<proteinExistence type="predicted"/>
<dbReference type="Proteomes" id="UP001054945">
    <property type="component" value="Unassembled WGS sequence"/>
</dbReference>
<gene>
    <name evidence="1" type="ORF">CEXT_83621</name>
</gene>
<accession>A0AAV4PNP2</accession>
<dbReference type="EMBL" id="BPLR01004951">
    <property type="protein sequence ID" value="GIX98701.1"/>
    <property type="molecule type" value="Genomic_DNA"/>
</dbReference>
<organism evidence="1 2">
    <name type="scientific">Caerostris extrusa</name>
    <name type="common">Bark spider</name>
    <name type="synonym">Caerostris bankana</name>
    <dbReference type="NCBI Taxonomy" id="172846"/>
    <lineage>
        <taxon>Eukaryota</taxon>
        <taxon>Metazoa</taxon>
        <taxon>Ecdysozoa</taxon>
        <taxon>Arthropoda</taxon>
        <taxon>Chelicerata</taxon>
        <taxon>Arachnida</taxon>
        <taxon>Araneae</taxon>
        <taxon>Araneomorphae</taxon>
        <taxon>Entelegynae</taxon>
        <taxon>Araneoidea</taxon>
        <taxon>Araneidae</taxon>
        <taxon>Caerostris</taxon>
    </lineage>
</organism>
<keyword evidence="2" id="KW-1185">Reference proteome</keyword>
<evidence type="ECO:0000313" key="1">
    <source>
        <dbReference type="EMBL" id="GIX98701.1"/>
    </source>
</evidence>
<dbReference type="AlphaFoldDB" id="A0AAV4PNP2"/>
<reference evidence="1 2" key="1">
    <citation type="submission" date="2021-06" db="EMBL/GenBank/DDBJ databases">
        <title>Caerostris extrusa draft genome.</title>
        <authorList>
            <person name="Kono N."/>
            <person name="Arakawa K."/>
        </authorList>
    </citation>
    <scope>NUCLEOTIDE SEQUENCE [LARGE SCALE GENOMIC DNA]</scope>
</reference>
<name>A0AAV4PNP2_CAEEX</name>
<comment type="caution">
    <text evidence="1">The sequence shown here is derived from an EMBL/GenBank/DDBJ whole genome shotgun (WGS) entry which is preliminary data.</text>
</comment>